<keyword evidence="8" id="KW-1185">Reference proteome</keyword>
<dbReference type="InterPro" id="IPR057945">
    <property type="entry name" value="TPR_ZSWIM8"/>
</dbReference>
<name>A0A7R8XAT9_9CRUS</name>
<keyword evidence="2 4" id="KW-0863">Zinc-finger</keyword>
<evidence type="ECO:0000259" key="6">
    <source>
        <dbReference type="PROSITE" id="PS50966"/>
    </source>
</evidence>
<reference evidence="7" key="1">
    <citation type="submission" date="2020-11" db="EMBL/GenBank/DDBJ databases">
        <authorList>
            <person name="Tran Van P."/>
        </authorList>
    </citation>
    <scope>NUCLEOTIDE SEQUENCE</scope>
</reference>
<dbReference type="GO" id="GO:0008270">
    <property type="term" value="F:zinc ion binding"/>
    <property type="evidence" value="ECO:0007669"/>
    <property type="project" value="UniProtKB-KW"/>
</dbReference>
<dbReference type="EMBL" id="CAJPEV010000501">
    <property type="protein sequence ID" value="CAG0885892.1"/>
    <property type="molecule type" value="Genomic_DNA"/>
</dbReference>
<accession>A0A7R8XAT9</accession>
<evidence type="ECO:0000256" key="5">
    <source>
        <dbReference type="SAM" id="MobiDB-lite"/>
    </source>
</evidence>
<feature type="compositionally biased region" description="Polar residues" evidence="5">
    <location>
        <begin position="509"/>
        <end position="525"/>
    </location>
</feature>
<evidence type="ECO:0000256" key="2">
    <source>
        <dbReference type="ARBA" id="ARBA00022771"/>
    </source>
</evidence>
<feature type="compositionally biased region" description="Low complexity" evidence="5">
    <location>
        <begin position="1143"/>
        <end position="1162"/>
    </location>
</feature>
<protein>
    <recommendedName>
        <fullName evidence="6">SWIM-type domain-containing protein</fullName>
    </recommendedName>
</protein>
<gene>
    <name evidence="7" type="ORF">DSTB1V02_LOCUS3709</name>
</gene>
<sequence length="1866" mass="203344">MNNKEFSLVELCAQTVAWNLPFELVERFHPPVPEPLQLCIAFWSFPLNEDDIRLYSCLANGNPEEFSNGESLYKTKTVQGTLQIGFHLSATVVVSNPALPGKGQFNVAITFDRRRITSCNCTCASAASWCRHIVSVCLHRIHEVAKFLYYYSGTNEINILLKPRSVKLRAPVSESLSRLHRDQLQKFAQYLISELPQQILPTAQRLLDDLLSPSSSSINNVCGAPDPTAGASAGEQTAWCLDEATLHENIRRILNKFCVPSPIVFRWSLFCNFLYPTLTADVYQLTTNAPPAAAEWSSLLRPLRGREPEGMWNLLSIVREMFRRHDGNAIPLLQILTEECLLCDQILVWWFNTKVALHVGASGFGGKQNVNSNSHASQHACSSLCDEIVQLWRLAALNPALSPEERRVLKNKFIQWHLNVVHNAQKNRPTGNSKGGGGGGVHGPNPDAFSGFKPAIEACFLDWIDYPIPSVTYSDKNAVFECCVSSLVRPDAHSPSTCPAHVPRTSGSVSSEGFCDSQHQPGSSSDECDLESTRDDDQPARVQLQDCDENWDGSNAATANAGIDRPVVDEYQVYYYDPKLRLSDCDKTKGKADDEKLTLSACESLLATLRCMEDPLEILFARAEALHAHGHSREACTLAVKLAHELLAHPPELMIDIPPPPKNKRRRNRINPASHHVSCLASATLAKAAFLCTVLSEHSECFNLAFRVGLYGLEMCRPPASTKTLEVKLANQELDLVALLKKIPLGIFFPSMNSLIQVGFWCNGDCIQFLLGPDELEIIRSRAEALRNGSLRSRGEALLPLNLASYIFDALVLSSKVLHRNTSCYYYPDVDLTLTGRGTLSQSAYSLPTDESLAFDAAVSALGLKANVSEADHPLLCEGTRKQRHDLAITLLFHYKDDREKLARIMDRLLDREVHPMYKGGSHASLSSCYPNTPSSLSTSAPPVSMMPSRIPSASSSPPSPATSSSAIMNHPSTSSGSNAIAGSSSHHTSGQGIDPGGVAEHYIRNLMLEEDEPNREEEDNHSNSRVQAQTRSTHSHLRSRDPRRYSSRDREDTSSPTWEEDYKVWEAKFRCTNLRSNKKSSASNLYVVMSKPHTGQPEAAVTEENTAKDDLESSMASIDSSAPETTSSDNSPTLIRRAWMKSGPGSDSGSSGSSSDGLGSSSDGGGPTTSLVKRGVACASASTEAISLAARATVSLVSCVPGNGLCLVRPQENLSPPIGATSSPGYAISMGSTTPLSPMDVNISRSAALSCAKTNRFKGKRVYPTVPNQPSEAGAHSMFEMAKAVLQKAGGSSTTSLFTEPSASQNPRGPHRALHMCAFQIGLYALGLHNCVSPNWLSRTYSSHVSWIAGQALEIGAPAINFLMGTWEGHLTPPEVANLADRASRSRDATMVRAAAELALSCLPHAHALNPSEIQRAIIQCKEQSEALLEQACLAVEGAAKGGGVAPEVLFGVAHCWYDLYLHHSDQLDDGDMAHPILEGVQMELPPPPPPPLPLGPPITVTASCNSTPTISTASAYPFPIGLATYPYPSLTYLPSFHGQIYMAPHNFAPQFQPPLPPQILAAPPFCPPAVTLASLRAPPSPAVLLAPGAGHLLRGPPPQTPALSMAPNNSMPPPITSAQAGSVPPHHYQNRGALQPSTQVTQQQLNYLLSAYRVGMLAMETLARKVHDDRPQAKYARNPPYGEDVKWLLGKQISSAFKEKHATCHRAESVTPHHHLVQSSPVQSSQGVAKRLGTVHLHQFCYCAVNSVVSPFVIHDITIEAAKYLSRGNPTHYPQHLRSPVLTPLVQKCQQMFIQCTHQRLFHISPAEYEEFVSILCTARSAFQLTPGGIVQFNELLQSLRRSKSCKKDLWQRITTVLQQSSPV</sequence>
<feature type="compositionally biased region" description="Polar residues" evidence="5">
    <location>
        <begin position="924"/>
        <end position="942"/>
    </location>
</feature>
<feature type="region of interest" description="Disordered" evidence="5">
    <location>
        <begin position="425"/>
        <end position="446"/>
    </location>
</feature>
<feature type="compositionally biased region" description="Basic and acidic residues" evidence="5">
    <location>
        <begin position="1039"/>
        <end position="1054"/>
    </location>
</feature>
<feature type="compositionally biased region" description="Polar residues" evidence="5">
    <location>
        <begin position="1115"/>
        <end position="1134"/>
    </location>
</feature>
<feature type="region of interest" description="Disordered" evidence="5">
    <location>
        <begin position="1091"/>
        <end position="1169"/>
    </location>
</feature>
<dbReference type="Pfam" id="PF25572">
    <property type="entry name" value="TPR_ZSWIM8"/>
    <property type="match status" value="1"/>
</dbReference>
<feature type="region of interest" description="Disordered" evidence="5">
    <location>
        <begin position="1013"/>
        <end position="1059"/>
    </location>
</feature>
<evidence type="ECO:0000256" key="3">
    <source>
        <dbReference type="ARBA" id="ARBA00022833"/>
    </source>
</evidence>
<dbReference type="Proteomes" id="UP000677054">
    <property type="component" value="Unassembled WGS sequence"/>
</dbReference>
<dbReference type="InterPro" id="IPR007527">
    <property type="entry name" value="Znf_SWIM"/>
</dbReference>
<dbReference type="GO" id="GO:0031462">
    <property type="term" value="C:Cul2-RING ubiquitin ligase complex"/>
    <property type="evidence" value="ECO:0007669"/>
    <property type="project" value="TreeGrafter"/>
</dbReference>
<dbReference type="Pfam" id="PF21055">
    <property type="entry name" value="ZSWIM4-8_C"/>
    <property type="match status" value="2"/>
</dbReference>
<evidence type="ECO:0000256" key="1">
    <source>
        <dbReference type="ARBA" id="ARBA00022723"/>
    </source>
</evidence>
<organism evidence="7">
    <name type="scientific">Darwinula stevensoni</name>
    <dbReference type="NCBI Taxonomy" id="69355"/>
    <lineage>
        <taxon>Eukaryota</taxon>
        <taxon>Metazoa</taxon>
        <taxon>Ecdysozoa</taxon>
        <taxon>Arthropoda</taxon>
        <taxon>Crustacea</taxon>
        <taxon>Oligostraca</taxon>
        <taxon>Ostracoda</taxon>
        <taxon>Podocopa</taxon>
        <taxon>Podocopida</taxon>
        <taxon>Darwinulocopina</taxon>
        <taxon>Darwinuloidea</taxon>
        <taxon>Darwinulidae</taxon>
        <taxon>Darwinula</taxon>
    </lineage>
</organism>
<feature type="compositionally biased region" description="Gly residues" evidence="5">
    <location>
        <begin position="433"/>
        <end position="442"/>
    </location>
</feature>
<dbReference type="PANTHER" id="PTHR22619">
    <property type="entry name" value="ZINC FINGER SWIM DOMAIN CONTAINING PROTEIN 4, 5, 6"/>
    <property type="match status" value="1"/>
</dbReference>
<feature type="region of interest" description="Disordered" evidence="5">
    <location>
        <begin position="509"/>
        <end position="540"/>
    </location>
</feature>
<dbReference type="PROSITE" id="PS50966">
    <property type="entry name" value="ZF_SWIM"/>
    <property type="match status" value="1"/>
</dbReference>
<evidence type="ECO:0000256" key="4">
    <source>
        <dbReference type="PROSITE-ProRule" id="PRU00325"/>
    </source>
</evidence>
<proteinExistence type="predicted"/>
<dbReference type="PANTHER" id="PTHR22619:SF1">
    <property type="entry name" value="ZINC FINGER SWIM DOMAIN-CONTAINING PROTEIN 8"/>
    <property type="match status" value="1"/>
</dbReference>
<keyword evidence="3" id="KW-0862">Zinc</keyword>
<feature type="region of interest" description="Disordered" evidence="5">
    <location>
        <begin position="922"/>
        <end position="998"/>
    </location>
</feature>
<dbReference type="EMBL" id="LR900018">
    <property type="protein sequence ID" value="CAD7243797.1"/>
    <property type="molecule type" value="Genomic_DNA"/>
</dbReference>
<keyword evidence="1" id="KW-0479">Metal-binding</keyword>
<feature type="domain" description="SWIM-type" evidence="6">
    <location>
        <begin position="105"/>
        <end position="141"/>
    </location>
</feature>
<evidence type="ECO:0000313" key="7">
    <source>
        <dbReference type="EMBL" id="CAD7243797.1"/>
    </source>
</evidence>
<evidence type="ECO:0000313" key="8">
    <source>
        <dbReference type="Proteomes" id="UP000677054"/>
    </source>
</evidence>
<feature type="compositionally biased region" description="Polar residues" evidence="5">
    <location>
        <begin position="1024"/>
        <end position="1033"/>
    </location>
</feature>
<feature type="compositionally biased region" description="Low complexity" evidence="5">
    <location>
        <begin position="946"/>
        <end position="986"/>
    </location>
</feature>
<dbReference type="OrthoDB" id="10013584at2759"/>
<dbReference type="InterPro" id="IPR048370">
    <property type="entry name" value="ZSWIM4-8_C"/>
</dbReference>